<reference evidence="1" key="1">
    <citation type="submission" date="2023-05" db="EMBL/GenBank/DDBJ databases">
        <authorList>
            <person name="Zhang X."/>
        </authorList>
    </citation>
    <scope>NUCLEOTIDE SEQUENCE</scope>
    <source>
        <strain evidence="1">BD1B2-1</strain>
    </source>
</reference>
<evidence type="ECO:0000313" key="1">
    <source>
        <dbReference type="EMBL" id="MDJ1503948.1"/>
    </source>
</evidence>
<protein>
    <submittedName>
        <fullName evidence="1">Uncharacterized protein</fullName>
    </submittedName>
</protein>
<proteinExistence type="predicted"/>
<dbReference type="RefSeq" id="WP_314514737.1">
    <property type="nucleotide sequence ID" value="NZ_JASJOU010000010.1"/>
</dbReference>
<dbReference type="AlphaFoldDB" id="A0AAE3RAV2"/>
<comment type="caution">
    <text evidence="1">The sequence shown here is derived from an EMBL/GenBank/DDBJ whole genome shotgun (WGS) entry which is preliminary data.</text>
</comment>
<dbReference type="EMBL" id="JASJOU010000010">
    <property type="protein sequence ID" value="MDJ1503948.1"/>
    <property type="molecule type" value="Genomic_DNA"/>
</dbReference>
<dbReference type="Proteomes" id="UP001232063">
    <property type="component" value="Unassembled WGS sequence"/>
</dbReference>
<evidence type="ECO:0000313" key="2">
    <source>
        <dbReference type="Proteomes" id="UP001232063"/>
    </source>
</evidence>
<keyword evidence="2" id="KW-1185">Reference proteome</keyword>
<organism evidence="1 2">
    <name type="scientific">Xanthocytophaga agilis</name>
    <dbReference type="NCBI Taxonomy" id="3048010"/>
    <lineage>
        <taxon>Bacteria</taxon>
        <taxon>Pseudomonadati</taxon>
        <taxon>Bacteroidota</taxon>
        <taxon>Cytophagia</taxon>
        <taxon>Cytophagales</taxon>
        <taxon>Rhodocytophagaceae</taxon>
        <taxon>Xanthocytophaga</taxon>
    </lineage>
</organism>
<sequence>MRNNLTMPIKLVLDWLLQKPIQWKVLRKALINKGYAIYDPYIVYKGCRVGRFSVNPVTEAVTIYTHSKHRGYCHSYVVRDLEIALHKIRRSYKNFIYASEQPGAAVREIKIPVKSNPRLLQTQ</sequence>
<gene>
    <name evidence="1" type="ORF">QNI22_25010</name>
</gene>
<name>A0AAE3RAV2_9BACT</name>
<accession>A0AAE3RAV2</accession>